<dbReference type="EMBL" id="CDMZ01005843">
    <property type="protein sequence ID" value="CEM55094.1"/>
    <property type="molecule type" value="Genomic_DNA"/>
</dbReference>
<feature type="region of interest" description="Disordered" evidence="5">
    <location>
        <begin position="322"/>
        <end position="384"/>
    </location>
</feature>
<keyword evidence="3 4" id="KW-0862">Zinc</keyword>
<dbReference type="GO" id="GO:0043122">
    <property type="term" value="P:regulation of canonical NF-kappaB signal transduction"/>
    <property type="evidence" value="ECO:0007669"/>
    <property type="project" value="TreeGrafter"/>
</dbReference>
<feature type="zinc finger region" description="TRAF-type" evidence="4">
    <location>
        <begin position="59"/>
        <end position="104"/>
    </location>
</feature>
<dbReference type="PhylomeDB" id="A0A0G4ID01"/>
<evidence type="ECO:0000256" key="2">
    <source>
        <dbReference type="ARBA" id="ARBA00022771"/>
    </source>
</evidence>
<dbReference type="Pfam" id="PF02176">
    <property type="entry name" value="zf-TRAF"/>
    <property type="match status" value="1"/>
</dbReference>
<dbReference type="Gene3D" id="3.30.40.10">
    <property type="entry name" value="Zinc/RING finger domain, C3HC4 (zinc finger)"/>
    <property type="match status" value="2"/>
</dbReference>
<dbReference type="PANTHER" id="PTHR10131:SF94">
    <property type="entry name" value="TNF RECEPTOR-ASSOCIATED FACTOR 4"/>
    <property type="match status" value="1"/>
</dbReference>
<dbReference type="SUPFAM" id="SSF49599">
    <property type="entry name" value="TRAF domain-like"/>
    <property type="match status" value="3"/>
</dbReference>
<feature type="compositionally biased region" description="Basic and acidic residues" evidence="5">
    <location>
        <begin position="255"/>
        <end position="265"/>
    </location>
</feature>
<evidence type="ECO:0000256" key="3">
    <source>
        <dbReference type="ARBA" id="ARBA00022833"/>
    </source>
</evidence>
<evidence type="ECO:0000259" key="6">
    <source>
        <dbReference type="PROSITE" id="PS50145"/>
    </source>
</evidence>
<accession>A0A0G4ID01</accession>
<dbReference type="InterPro" id="IPR001293">
    <property type="entry name" value="Znf_TRAF"/>
</dbReference>
<dbReference type="PROSITE" id="PS50145">
    <property type="entry name" value="ZF_TRAF"/>
    <property type="match status" value="2"/>
</dbReference>
<sequence length="384" mass="42210">MLRHLLNDCEQEEFPCQHSGCDAILARSQRDEHAMVCHRRPIQCMQCKNPVPYDAMIEHQEQHCPSVPVPCPSGCGAMVLRGSVAEHLASECMEAEMQCTYAGCHRKMKRGDFEAHEREAVVDHVRKMRAELETEYVEVSVSIPDFVSKSTGQVRNEFIETLPFFFQNTPFAIRMYPKGNHWSGPSSNNVCVYVMNLSYTHGTVGRVKYSVEIANFPQSESPNRPPQTALPIQGEEALPSSSTSPPSFSSSSSVSRKEKEDDFSRGHTGRGWESFCKLSDAFTAARASPGGALELKVTMQAHRVRGRRVLVSGVRLGSSAPASIPAGLSAPPSAAAAPLSSRGRHASHHHHHLHPHSGTVLRPQTHPTDFGPSTHYLSARGASR</sequence>
<protein>
    <recommendedName>
        <fullName evidence="6">TRAF-type domain-containing protein</fullName>
    </recommendedName>
</protein>
<feature type="zinc finger region" description="TRAF-type" evidence="4">
    <location>
        <begin position="4"/>
        <end position="56"/>
    </location>
</feature>
<keyword evidence="2 4" id="KW-0863">Zinc-finger</keyword>
<dbReference type="InterPro" id="IPR013083">
    <property type="entry name" value="Znf_RING/FYVE/PHD"/>
</dbReference>
<feature type="region of interest" description="Disordered" evidence="5">
    <location>
        <begin position="217"/>
        <end position="269"/>
    </location>
</feature>
<proteinExistence type="predicted"/>
<reference evidence="7" key="1">
    <citation type="submission" date="2014-11" db="EMBL/GenBank/DDBJ databases">
        <authorList>
            <person name="Otto D Thomas"/>
            <person name="Naeem Raeece"/>
        </authorList>
    </citation>
    <scope>NUCLEOTIDE SEQUENCE</scope>
</reference>
<evidence type="ECO:0000256" key="5">
    <source>
        <dbReference type="SAM" id="MobiDB-lite"/>
    </source>
</evidence>
<feature type="domain" description="TRAF-type" evidence="6">
    <location>
        <begin position="4"/>
        <end position="56"/>
    </location>
</feature>
<gene>
    <name evidence="7" type="ORF">Cvel_105</name>
</gene>
<keyword evidence="1 4" id="KW-0479">Metal-binding</keyword>
<name>A0A0G4ID01_9ALVE</name>
<dbReference type="AlphaFoldDB" id="A0A0G4ID01"/>
<dbReference type="PANTHER" id="PTHR10131">
    <property type="entry name" value="TNF RECEPTOR ASSOCIATED FACTOR"/>
    <property type="match status" value="1"/>
</dbReference>
<feature type="compositionally biased region" description="Low complexity" evidence="5">
    <location>
        <begin position="322"/>
        <end position="341"/>
    </location>
</feature>
<feature type="compositionally biased region" description="Low complexity" evidence="5">
    <location>
        <begin position="239"/>
        <end position="254"/>
    </location>
</feature>
<feature type="domain" description="TRAF-type" evidence="6">
    <location>
        <begin position="59"/>
        <end position="104"/>
    </location>
</feature>
<evidence type="ECO:0000256" key="4">
    <source>
        <dbReference type="PROSITE-ProRule" id="PRU00207"/>
    </source>
</evidence>
<dbReference type="VEuPathDB" id="CryptoDB:Cvel_105"/>
<evidence type="ECO:0000256" key="1">
    <source>
        <dbReference type="ARBA" id="ARBA00022723"/>
    </source>
</evidence>
<organism evidence="7">
    <name type="scientific">Chromera velia CCMP2878</name>
    <dbReference type="NCBI Taxonomy" id="1169474"/>
    <lineage>
        <taxon>Eukaryota</taxon>
        <taxon>Sar</taxon>
        <taxon>Alveolata</taxon>
        <taxon>Colpodellida</taxon>
        <taxon>Chromeraceae</taxon>
        <taxon>Chromera</taxon>
    </lineage>
</organism>
<evidence type="ECO:0000313" key="7">
    <source>
        <dbReference type="EMBL" id="CEM55094.1"/>
    </source>
</evidence>
<feature type="compositionally biased region" description="Basic residues" evidence="5">
    <location>
        <begin position="342"/>
        <end position="355"/>
    </location>
</feature>
<dbReference type="GO" id="GO:0008270">
    <property type="term" value="F:zinc ion binding"/>
    <property type="evidence" value="ECO:0007669"/>
    <property type="project" value="UniProtKB-KW"/>
</dbReference>